<gene>
    <name evidence="4" type="ORF">KZ820_05200</name>
</gene>
<dbReference type="Proteomes" id="UP000759103">
    <property type="component" value="Unassembled WGS sequence"/>
</dbReference>
<evidence type="ECO:0000256" key="2">
    <source>
        <dbReference type="SAM" id="SignalP"/>
    </source>
</evidence>
<dbReference type="Gene3D" id="1.10.40.110">
    <property type="match status" value="1"/>
</dbReference>
<name>A0ABS7BKL8_9SPHN</name>
<dbReference type="PANTHER" id="PTHR13887:SF56">
    <property type="entry name" value="THIOREDOXIN-LIKE REDUCTASE RV2466C"/>
    <property type="match status" value="1"/>
</dbReference>
<keyword evidence="5" id="KW-1185">Reference proteome</keyword>
<feature type="chain" id="PRO_5045914680" evidence="2">
    <location>
        <begin position="18"/>
        <end position="252"/>
    </location>
</feature>
<dbReference type="EMBL" id="JAHXZN010000001">
    <property type="protein sequence ID" value="MBW6530125.1"/>
    <property type="molecule type" value="Genomic_DNA"/>
</dbReference>
<organism evidence="4 5">
    <name type="scientific">Sphingomonas citri</name>
    <dbReference type="NCBI Taxonomy" id="2862499"/>
    <lineage>
        <taxon>Bacteria</taxon>
        <taxon>Pseudomonadati</taxon>
        <taxon>Pseudomonadota</taxon>
        <taxon>Alphaproteobacteria</taxon>
        <taxon>Sphingomonadales</taxon>
        <taxon>Sphingomonadaceae</taxon>
        <taxon>Sphingomonas</taxon>
    </lineage>
</organism>
<comment type="caution">
    <text evidence="4">The sequence shown here is derived from an EMBL/GenBank/DDBJ whole genome shotgun (WGS) entry which is preliminary data.</text>
</comment>
<proteinExistence type="inferred from homology"/>
<dbReference type="InterPro" id="IPR036249">
    <property type="entry name" value="Thioredoxin-like_sf"/>
</dbReference>
<evidence type="ECO:0000313" key="4">
    <source>
        <dbReference type="EMBL" id="MBW6530125.1"/>
    </source>
</evidence>
<reference evidence="4 5" key="1">
    <citation type="submission" date="2021-07" db="EMBL/GenBank/DDBJ databases">
        <title>Sphingomonas sp.</title>
        <authorList>
            <person name="Feng G."/>
            <person name="Li J."/>
            <person name="Pan M."/>
        </authorList>
    </citation>
    <scope>NUCLEOTIDE SEQUENCE [LARGE SCALE GENOMIC DNA]</scope>
    <source>
        <strain evidence="4 5">RRHST34</strain>
    </source>
</reference>
<feature type="domain" description="Thioredoxin-like fold" evidence="3">
    <location>
        <begin position="57"/>
        <end position="248"/>
    </location>
</feature>
<dbReference type="PANTHER" id="PTHR13887">
    <property type="entry name" value="GLUTATHIONE S-TRANSFERASE KAPPA"/>
    <property type="match status" value="1"/>
</dbReference>
<dbReference type="Gene3D" id="3.40.30.10">
    <property type="entry name" value="Glutaredoxin"/>
    <property type="match status" value="1"/>
</dbReference>
<dbReference type="RefSeq" id="WP_219747527.1">
    <property type="nucleotide sequence ID" value="NZ_JAHXZN010000001.1"/>
</dbReference>
<evidence type="ECO:0000259" key="3">
    <source>
        <dbReference type="Pfam" id="PF13462"/>
    </source>
</evidence>
<evidence type="ECO:0000313" key="5">
    <source>
        <dbReference type="Proteomes" id="UP000759103"/>
    </source>
</evidence>
<protein>
    <submittedName>
        <fullName evidence="4">DsbA family protein</fullName>
    </submittedName>
</protein>
<sequence length="252" mass="26647">MKRLASPLLFAAAALLAGCGSGGDGNGSAPSAPAGSVKAVAAPAGSDWTQQVRQTPEGGFVMGNPDAPLKLVEYGSRTCPTCGAFGQTGMRPLEENYVKTGKVSYEFRDFLVHGPPDFAASLLGRCAGAAPFFPILEQMYIDQPKFLDAQMKAAQDQSFLQSTQNATPAQVANGWADKMGYVEFVKQRGITEAQARACLNDPKAIEALTKMTQDATEKQDVTGTPTFFLNGRKLDNSVTWQAIESALKTAGA</sequence>
<comment type="similarity">
    <text evidence="1">Belongs to the thioredoxin family. DsbA subfamily.</text>
</comment>
<dbReference type="SUPFAM" id="SSF52833">
    <property type="entry name" value="Thioredoxin-like"/>
    <property type="match status" value="1"/>
</dbReference>
<keyword evidence="2" id="KW-0732">Signal</keyword>
<evidence type="ECO:0000256" key="1">
    <source>
        <dbReference type="ARBA" id="ARBA00005791"/>
    </source>
</evidence>
<accession>A0ABS7BKL8</accession>
<dbReference type="Pfam" id="PF13462">
    <property type="entry name" value="Thioredoxin_4"/>
    <property type="match status" value="1"/>
</dbReference>
<dbReference type="PROSITE" id="PS51257">
    <property type="entry name" value="PROKAR_LIPOPROTEIN"/>
    <property type="match status" value="1"/>
</dbReference>
<dbReference type="InterPro" id="IPR012336">
    <property type="entry name" value="Thioredoxin-like_fold"/>
</dbReference>
<feature type="signal peptide" evidence="2">
    <location>
        <begin position="1"/>
        <end position="17"/>
    </location>
</feature>